<dbReference type="AlphaFoldDB" id="A0A0E9XWR9"/>
<dbReference type="EMBL" id="GBXM01001726">
    <property type="protein sequence ID" value="JAI06852.1"/>
    <property type="molecule type" value="Transcribed_RNA"/>
</dbReference>
<evidence type="ECO:0000313" key="2">
    <source>
        <dbReference type="EMBL" id="JAI06852.1"/>
    </source>
</evidence>
<keyword evidence="1" id="KW-0812">Transmembrane</keyword>
<sequence length="38" mass="4443">MCFCTFQRCLLHLCFCSIFSLFIMFTFMIQKVGGNVVL</sequence>
<evidence type="ECO:0000256" key="1">
    <source>
        <dbReference type="SAM" id="Phobius"/>
    </source>
</evidence>
<feature type="transmembrane region" description="Helical" evidence="1">
    <location>
        <begin position="9"/>
        <end position="29"/>
    </location>
</feature>
<proteinExistence type="predicted"/>
<reference evidence="2" key="2">
    <citation type="journal article" date="2015" name="Fish Shellfish Immunol.">
        <title>Early steps in the European eel (Anguilla anguilla)-Vibrio vulnificus interaction in the gills: Role of the RtxA13 toxin.</title>
        <authorList>
            <person name="Callol A."/>
            <person name="Pajuelo D."/>
            <person name="Ebbesson L."/>
            <person name="Teles M."/>
            <person name="MacKenzie S."/>
            <person name="Amaro C."/>
        </authorList>
    </citation>
    <scope>NUCLEOTIDE SEQUENCE</scope>
</reference>
<accession>A0A0E9XWR9</accession>
<name>A0A0E9XWR9_ANGAN</name>
<reference evidence="2" key="1">
    <citation type="submission" date="2014-11" db="EMBL/GenBank/DDBJ databases">
        <authorList>
            <person name="Amaro Gonzalez C."/>
        </authorList>
    </citation>
    <scope>NUCLEOTIDE SEQUENCE</scope>
</reference>
<keyword evidence="1" id="KW-0472">Membrane</keyword>
<protein>
    <submittedName>
        <fullName evidence="2">Uncharacterized protein</fullName>
    </submittedName>
</protein>
<keyword evidence="1" id="KW-1133">Transmembrane helix</keyword>
<organism evidence="2">
    <name type="scientific">Anguilla anguilla</name>
    <name type="common">European freshwater eel</name>
    <name type="synonym">Muraena anguilla</name>
    <dbReference type="NCBI Taxonomy" id="7936"/>
    <lineage>
        <taxon>Eukaryota</taxon>
        <taxon>Metazoa</taxon>
        <taxon>Chordata</taxon>
        <taxon>Craniata</taxon>
        <taxon>Vertebrata</taxon>
        <taxon>Euteleostomi</taxon>
        <taxon>Actinopterygii</taxon>
        <taxon>Neopterygii</taxon>
        <taxon>Teleostei</taxon>
        <taxon>Anguilliformes</taxon>
        <taxon>Anguillidae</taxon>
        <taxon>Anguilla</taxon>
    </lineage>
</organism>